<evidence type="ECO:0000313" key="2">
    <source>
        <dbReference type="Proteomes" id="UP000003803"/>
    </source>
</evidence>
<reference evidence="1" key="2">
    <citation type="submission" date="2013-09" db="EMBL/GenBank/DDBJ databases">
        <title>Draft genome sequence of Anaerotruncus colihominis(DSM 17241).</title>
        <authorList>
            <person name="Sudarsanam P."/>
            <person name="Ley R."/>
            <person name="Guruge J."/>
            <person name="Turnbaugh P.J."/>
            <person name="Mahowald M."/>
            <person name="Liep D."/>
            <person name="Gordon J."/>
        </authorList>
    </citation>
    <scope>NUCLEOTIDE SEQUENCE</scope>
    <source>
        <strain evidence="1">DSM 17241</strain>
    </source>
</reference>
<protein>
    <submittedName>
        <fullName evidence="1">Uncharacterized protein</fullName>
    </submittedName>
</protein>
<sequence length="87" mass="9918">MRKNATFAPIFKNFFRQGGISHLRLTKPAKEWYIIKGISCIFEKRPAARAALPGPHAASRFGGQRLIACASAPLYRKERLWRHSTSY</sequence>
<reference evidence="1" key="1">
    <citation type="submission" date="2007-11" db="EMBL/GenBank/DDBJ databases">
        <authorList>
            <person name="Fulton L."/>
            <person name="Clifton S."/>
            <person name="Fulton B."/>
            <person name="Xu J."/>
            <person name="Minx P."/>
            <person name="Pepin K.H."/>
            <person name="Johnson M."/>
            <person name="Thiruvilangam P."/>
            <person name="Bhonagiri V."/>
            <person name="Nash W.E."/>
            <person name="Mardis E.R."/>
            <person name="Wilson R.K."/>
        </authorList>
    </citation>
    <scope>NUCLEOTIDE SEQUENCE [LARGE SCALE GENOMIC DNA]</scope>
    <source>
        <strain evidence="1">DSM 17241</strain>
    </source>
</reference>
<organism evidence="1 2">
    <name type="scientific">Anaerotruncus colihominis DSM 17241</name>
    <dbReference type="NCBI Taxonomy" id="445972"/>
    <lineage>
        <taxon>Bacteria</taxon>
        <taxon>Bacillati</taxon>
        <taxon>Bacillota</taxon>
        <taxon>Clostridia</taxon>
        <taxon>Eubacteriales</taxon>
        <taxon>Oscillospiraceae</taxon>
        <taxon>Anaerotruncus</taxon>
    </lineage>
</organism>
<comment type="caution">
    <text evidence="1">The sequence shown here is derived from an EMBL/GenBank/DDBJ whole genome shotgun (WGS) entry which is preliminary data.</text>
</comment>
<keyword evidence="2" id="KW-1185">Reference proteome</keyword>
<name>B0PCF5_9FIRM</name>
<evidence type="ECO:0000313" key="1">
    <source>
        <dbReference type="EMBL" id="EDS10910.1"/>
    </source>
</evidence>
<dbReference type="AlphaFoldDB" id="B0PCF5"/>
<gene>
    <name evidence="1" type="ORF">ANACOL_02464</name>
</gene>
<accession>B0PCF5</accession>
<dbReference type="HOGENOM" id="CLU_2476560_0_0_9"/>
<proteinExistence type="predicted"/>
<dbReference type="EMBL" id="ABGD02000019">
    <property type="protein sequence ID" value="EDS10910.1"/>
    <property type="molecule type" value="Genomic_DNA"/>
</dbReference>
<dbReference type="Proteomes" id="UP000003803">
    <property type="component" value="Unassembled WGS sequence"/>
</dbReference>